<keyword evidence="2" id="KW-1185">Reference proteome</keyword>
<protein>
    <submittedName>
        <fullName evidence="1">Uncharacterized protein</fullName>
    </submittedName>
</protein>
<organism evidence="1 2">
    <name type="scientific">Thalassotalea euphylliae</name>
    <dbReference type="NCBI Taxonomy" id="1655234"/>
    <lineage>
        <taxon>Bacteria</taxon>
        <taxon>Pseudomonadati</taxon>
        <taxon>Pseudomonadota</taxon>
        <taxon>Gammaproteobacteria</taxon>
        <taxon>Alteromonadales</taxon>
        <taxon>Colwelliaceae</taxon>
        <taxon>Thalassotalea</taxon>
    </lineage>
</organism>
<comment type="caution">
    <text evidence="1">The sequence shown here is derived from an EMBL/GenBank/DDBJ whole genome shotgun (WGS) entry which is preliminary data.</text>
</comment>
<evidence type="ECO:0000313" key="1">
    <source>
        <dbReference type="EMBL" id="REL31327.1"/>
    </source>
</evidence>
<accession>A0A3E0U416</accession>
<reference evidence="2" key="1">
    <citation type="submission" date="2018-08" db="EMBL/GenBank/DDBJ databases">
        <title>Thalassotalea euphylliae genome.</title>
        <authorList>
            <person name="Summers S."/>
            <person name="Rice S.A."/>
            <person name="Freckelton M.L."/>
            <person name="Nedved B.T."/>
            <person name="Hadfield M.G."/>
        </authorList>
    </citation>
    <scope>NUCLEOTIDE SEQUENCE [LARGE SCALE GENOMIC DNA]</scope>
    <source>
        <strain evidence="2">H3</strain>
    </source>
</reference>
<dbReference type="EMBL" id="QUOT01000001">
    <property type="protein sequence ID" value="REL31327.1"/>
    <property type="molecule type" value="Genomic_DNA"/>
</dbReference>
<gene>
    <name evidence="1" type="ORF">DXX94_11735</name>
</gene>
<dbReference type="AlphaFoldDB" id="A0A3E0U416"/>
<sequence>MAAKQATSAKGKRIKTTRMKNLFYAIKQKSAIALVALITTFNASAIPRIDTEYGYNADGFVRVKVTNETTRELACYVAIDGRSIKFVLPPRGASRWYRATDKRFTAKSFSVWCDYLEFHPAYQRYKR</sequence>
<name>A0A3E0U416_9GAMM</name>
<proteinExistence type="predicted"/>
<dbReference type="Proteomes" id="UP000256899">
    <property type="component" value="Unassembled WGS sequence"/>
</dbReference>
<evidence type="ECO:0000313" key="2">
    <source>
        <dbReference type="Proteomes" id="UP000256899"/>
    </source>
</evidence>
<dbReference type="RefSeq" id="WP_116016075.1">
    <property type="nucleotide sequence ID" value="NZ_QUOT01000001.1"/>
</dbReference>